<evidence type="ECO:0000313" key="2">
    <source>
        <dbReference type="Proteomes" id="UP000366051"/>
    </source>
</evidence>
<organism evidence="1 2">
    <name type="scientific">Heliorestis convoluta</name>
    <dbReference type="NCBI Taxonomy" id="356322"/>
    <lineage>
        <taxon>Bacteria</taxon>
        <taxon>Bacillati</taxon>
        <taxon>Bacillota</taxon>
        <taxon>Clostridia</taxon>
        <taxon>Eubacteriales</taxon>
        <taxon>Heliobacteriaceae</taxon>
        <taxon>Heliorestis</taxon>
    </lineage>
</organism>
<dbReference type="KEGG" id="hcv:FTV88_2928"/>
<dbReference type="AlphaFoldDB" id="A0A5Q2N2H6"/>
<accession>A0A5Q2N2H6</accession>
<gene>
    <name evidence="1" type="ORF">FTV88_2928</name>
</gene>
<name>A0A5Q2N2H6_9FIRM</name>
<dbReference type="EMBL" id="CP045875">
    <property type="protein sequence ID" value="QGG49017.1"/>
    <property type="molecule type" value="Genomic_DNA"/>
</dbReference>
<dbReference type="Proteomes" id="UP000366051">
    <property type="component" value="Chromosome"/>
</dbReference>
<dbReference type="OrthoDB" id="9866218at2"/>
<dbReference type="RefSeq" id="WP_153726070.1">
    <property type="nucleotide sequence ID" value="NZ_CP045875.1"/>
</dbReference>
<reference evidence="2" key="1">
    <citation type="submission" date="2019-11" db="EMBL/GenBank/DDBJ databases">
        <title>Genome sequence of Heliorestis convoluta strain HH, an alkaliphilic and minimalistic phototrophic bacterium from a soda lake in Egypt.</title>
        <authorList>
            <person name="Dewey E.D."/>
            <person name="Stokes L.M."/>
            <person name="Burchell B.M."/>
            <person name="Shaffer K.N."/>
            <person name="Huntington A.M."/>
            <person name="Baker J.M."/>
            <person name="Nadendla S."/>
            <person name="Giglio M.G."/>
            <person name="Touchman J.W."/>
            <person name="Blankenship R.E."/>
            <person name="Madigan M.T."/>
            <person name="Sattley W.M."/>
        </authorList>
    </citation>
    <scope>NUCLEOTIDE SEQUENCE [LARGE SCALE GENOMIC DNA]</scope>
    <source>
        <strain evidence="2">HH</strain>
    </source>
</reference>
<sequence>MGWNKEEDIQLAIDAIKLMLTNNDSIPQYVIDIYHGHMKESEEEMVLCFYKNLEEEFPDMLRFFAPQGEQVASSS</sequence>
<evidence type="ECO:0000313" key="1">
    <source>
        <dbReference type="EMBL" id="QGG49017.1"/>
    </source>
</evidence>
<proteinExistence type="predicted"/>
<protein>
    <submittedName>
        <fullName evidence="1">Uncharacterized protein</fullName>
    </submittedName>
</protein>
<keyword evidence="2" id="KW-1185">Reference proteome</keyword>